<evidence type="ECO:0000313" key="2">
    <source>
        <dbReference type="Proteomes" id="UP001519460"/>
    </source>
</evidence>
<sequence length="69" mass="7756">MNLDVLTFSRDCPHMQNGLSFSEDRIPRHDLPVAWDLQQRDGTADAGIRLAGALSEGFYSLQLPFGNRH</sequence>
<keyword evidence="2" id="KW-1185">Reference proteome</keyword>
<dbReference type="AlphaFoldDB" id="A0ABD0KH61"/>
<dbReference type="Proteomes" id="UP001519460">
    <property type="component" value="Unassembled WGS sequence"/>
</dbReference>
<evidence type="ECO:0000313" key="1">
    <source>
        <dbReference type="EMBL" id="KAK7486506.1"/>
    </source>
</evidence>
<dbReference type="EMBL" id="JACVVK020000177">
    <property type="protein sequence ID" value="KAK7486506.1"/>
    <property type="molecule type" value="Genomic_DNA"/>
</dbReference>
<protein>
    <submittedName>
        <fullName evidence="1">Uncharacterized protein</fullName>
    </submittedName>
</protein>
<accession>A0ABD0KH61</accession>
<proteinExistence type="predicted"/>
<comment type="caution">
    <text evidence="1">The sequence shown here is derived from an EMBL/GenBank/DDBJ whole genome shotgun (WGS) entry which is preliminary data.</text>
</comment>
<organism evidence="1 2">
    <name type="scientific">Batillaria attramentaria</name>
    <dbReference type="NCBI Taxonomy" id="370345"/>
    <lineage>
        <taxon>Eukaryota</taxon>
        <taxon>Metazoa</taxon>
        <taxon>Spiralia</taxon>
        <taxon>Lophotrochozoa</taxon>
        <taxon>Mollusca</taxon>
        <taxon>Gastropoda</taxon>
        <taxon>Caenogastropoda</taxon>
        <taxon>Sorbeoconcha</taxon>
        <taxon>Cerithioidea</taxon>
        <taxon>Batillariidae</taxon>
        <taxon>Batillaria</taxon>
    </lineage>
</organism>
<reference evidence="1 2" key="1">
    <citation type="journal article" date="2023" name="Sci. Data">
        <title>Genome assembly of the Korean intertidal mud-creeper Batillaria attramentaria.</title>
        <authorList>
            <person name="Patra A.K."/>
            <person name="Ho P.T."/>
            <person name="Jun S."/>
            <person name="Lee S.J."/>
            <person name="Kim Y."/>
            <person name="Won Y.J."/>
        </authorList>
    </citation>
    <scope>NUCLEOTIDE SEQUENCE [LARGE SCALE GENOMIC DNA]</scope>
    <source>
        <strain evidence="1">Wonlab-2016</strain>
    </source>
</reference>
<name>A0ABD0KH61_9CAEN</name>
<gene>
    <name evidence="1" type="ORF">BaRGS_00022172</name>
</gene>